<proteinExistence type="inferred from homology"/>
<accession>A0ABM3QVE6</accession>
<dbReference type="Proteomes" id="UP000813463">
    <property type="component" value="Chromosome 6"/>
</dbReference>
<sequence>MLRLLQREMKWVSFYQQHSRFSSTTSSTGSRLEGKIALITGGARGIGKATAQEFVKQGAHVLIADINDKNGPNVASDLGPKAQFIKCDVSIEAQVAEAVDAVIERHGKLDIMYNNAGIIGPYYPPSITDLDLDEFEQVMRVNVRGTVAGVKHAARVMKPVGSGSILCTASICGILGGLGPHPYSISKFAIPGLVKSLASELCKYGIRINCISPSTVATPMVIENFKLIYPNATSEEIKKIIGGLEEFKGTQCEEIDIAKAALYLASDDAKYVTGHNLAVDGGLTCIKSLTLPPRDHFM</sequence>
<dbReference type="GeneID" id="110779863"/>
<organism evidence="3 4">
    <name type="scientific">Spinacia oleracea</name>
    <name type="common">Spinach</name>
    <dbReference type="NCBI Taxonomy" id="3562"/>
    <lineage>
        <taxon>Eukaryota</taxon>
        <taxon>Viridiplantae</taxon>
        <taxon>Streptophyta</taxon>
        <taxon>Embryophyta</taxon>
        <taxon>Tracheophyta</taxon>
        <taxon>Spermatophyta</taxon>
        <taxon>Magnoliopsida</taxon>
        <taxon>eudicotyledons</taxon>
        <taxon>Gunneridae</taxon>
        <taxon>Pentapetalae</taxon>
        <taxon>Caryophyllales</taxon>
        <taxon>Chenopodiaceae</taxon>
        <taxon>Chenopodioideae</taxon>
        <taxon>Anserineae</taxon>
        <taxon>Spinacia</taxon>
    </lineage>
</organism>
<dbReference type="Pfam" id="PF13561">
    <property type="entry name" value="adh_short_C2"/>
    <property type="match status" value="1"/>
</dbReference>
<dbReference type="PRINTS" id="PR00080">
    <property type="entry name" value="SDRFAMILY"/>
</dbReference>
<gene>
    <name evidence="4" type="primary">LOC110779863</name>
</gene>
<evidence type="ECO:0000313" key="3">
    <source>
        <dbReference type="Proteomes" id="UP000813463"/>
    </source>
</evidence>
<name>A0ABM3QVE6_SPIOL</name>
<keyword evidence="3" id="KW-1185">Reference proteome</keyword>
<keyword evidence="2" id="KW-0560">Oxidoreductase</keyword>
<dbReference type="PANTHER" id="PTHR43180:SF55">
    <property type="entry name" value="ALCOHOL DEHYDROGENASE-LIKE PROTEIN"/>
    <property type="match status" value="1"/>
</dbReference>
<protein>
    <submittedName>
        <fullName evidence="4">Short-chain dehydrogenase reductase 2a isoform X1</fullName>
    </submittedName>
</protein>
<evidence type="ECO:0000256" key="2">
    <source>
        <dbReference type="ARBA" id="ARBA00023002"/>
    </source>
</evidence>
<dbReference type="SUPFAM" id="SSF51735">
    <property type="entry name" value="NAD(P)-binding Rossmann-fold domains"/>
    <property type="match status" value="1"/>
</dbReference>
<reference evidence="3" key="1">
    <citation type="journal article" date="2021" name="Nat. Commun.">
        <title>Genomic analyses provide insights into spinach domestication and the genetic basis of agronomic traits.</title>
        <authorList>
            <person name="Cai X."/>
            <person name="Sun X."/>
            <person name="Xu C."/>
            <person name="Sun H."/>
            <person name="Wang X."/>
            <person name="Ge C."/>
            <person name="Zhang Z."/>
            <person name="Wang Q."/>
            <person name="Fei Z."/>
            <person name="Jiao C."/>
            <person name="Wang Q."/>
        </authorList>
    </citation>
    <scope>NUCLEOTIDE SEQUENCE [LARGE SCALE GENOMIC DNA]</scope>
    <source>
        <strain evidence="3">cv. Varoflay</strain>
    </source>
</reference>
<dbReference type="RefSeq" id="XP_056687337.1">
    <property type="nucleotide sequence ID" value="XM_056831359.1"/>
</dbReference>
<dbReference type="InterPro" id="IPR036291">
    <property type="entry name" value="NAD(P)-bd_dom_sf"/>
</dbReference>
<dbReference type="Gene3D" id="3.40.50.720">
    <property type="entry name" value="NAD(P)-binding Rossmann-like Domain"/>
    <property type="match status" value="1"/>
</dbReference>
<evidence type="ECO:0000256" key="1">
    <source>
        <dbReference type="ARBA" id="ARBA00006484"/>
    </source>
</evidence>
<comment type="similarity">
    <text evidence="1">Belongs to the short-chain dehydrogenases/reductases (SDR) family.</text>
</comment>
<dbReference type="InterPro" id="IPR002347">
    <property type="entry name" value="SDR_fam"/>
</dbReference>
<dbReference type="PRINTS" id="PR00081">
    <property type="entry name" value="GDHRDH"/>
</dbReference>
<evidence type="ECO:0000313" key="4">
    <source>
        <dbReference type="RefSeq" id="XP_056687337.1"/>
    </source>
</evidence>
<reference evidence="4" key="2">
    <citation type="submission" date="2025-08" db="UniProtKB">
        <authorList>
            <consortium name="RefSeq"/>
        </authorList>
    </citation>
    <scope>IDENTIFICATION</scope>
    <source>
        <tissue evidence="4">Leaf</tissue>
    </source>
</reference>
<dbReference type="NCBIfam" id="NF005559">
    <property type="entry name" value="PRK07231.1"/>
    <property type="match status" value="1"/>
</dbReference>
<dbReference type="PANTHER" id="PTHR43180">
    <property type="entry name" value="3-OXOACYL-(ACYL-CARRIER-PROTEIN) REDUCTASE (AFU_ORTHOLOGUE AFUA_6G11210)"/>
    <property type="match status" value="1"/>
</dbReference>